<dbReference type="Proteomes" id="UP000049077">
    <property type="component" value="Unassembled WGS sequence"/>
</dbReference>
<reference evidence="2 3" key="1">
    <citation type="submission" date="2014-06" db="EMBL/GenBank/DDBJ databases">
        <authorList>
            <person name="Le Roux F."/>
        </authorList>
    </citation>
    <scope>NUCLEOTIDE SEQUENCE [LARGE SCALE GENOMIC DNA]</scope>
    <source>
        <strain evidence="2 3">J5-4</strain>
    </source>
</reference>
<organism evidence="2 3">
    <name type="scientific">Vibrio crassostreae</name>
    <dbReference type="NCBI Taxonomy" id="246167"/>
    <lineage>
        <taxon>Bacteria</taxon>
        <taxon>Pseudomonadati</taxon>
        <taxon>Pseudomonadota</taxon>
        <taxon>Gammaproteobacteria</taxon>
        <taxon>Vibrionales</taxon>
        <taxon>Vibrionaceae</taxon>
        <taxon>Vibrio</taxon>
    </lineage>
</organism>
<gene>
    <name evidence="2" type="ORF">VCR4J5_1470047</name>
</gene>
<evidence type="ECO:0000313" key="3">
    <source>
        <dbReference type="Proteomes" id="UP000049077"/>
    </source>
</evidence>
<feature type="region of interest" description="Disordered" evidence="1">
    <location>
        <begin position="1"/>
        <end position="45"/>
    </location>
</feature>
<accession>A0ABP1WUW7</accession>
<keyword evidence="3" id="KW-1185">Reference proteome</keyword>
<comment type="caution">
    <text evidence="2">The sequence shown here is derived from an EMBL/GenBank/DDBJ whole genome shotgun (WGS) entry which is preliminary data.</text>
</comment>
<proteinExistence type="predicted"/>
<feature type="compositionally biased region" description="Basic and acidic residues" evidence="1">
    <location>
        <begin position="25"/>
        <end position="45"/>
    </location>
</feature>
<evidence type="ECO:0000256" key="1">
    <source>
        <dbReference type="SAM" id="MobiDB-lite"/>
    </source>
</evidence>
<name>A0ABP1WUW7_9VIBR</name>
<protein>
    <submittedName>
        <fullName evidence="2">Uncharacterized protein</fullName>
    </submittedName>
</protein>
<sequence>MLILSSDHSIIDDQKQSKSLGKSKANTDKKHQETKVELGRGQHGR</sequence>
<evidence type="ECO:0000313" key="2">
    <source>
        <dbReference type="EMBL" id="CDT05421.1"/>
    </source>
</evidence>
<dbReference type="EMBL" id="CCJX01000054">
    <property type="protein sequence ID" value="CDT05421.1"/>
    <property type="molecule type" value="Genomic_DNA"/>
</dbReference>